<dbReference type="STRING" id="639282.DEFDS_1339"/>
<accession>D3PDX9</accession>
<dbReference type="eggNOG" id="ENOG5032P4K">
    <property type="taxonomic scope" value="Bacteria"/>
</dbReference>
<dbReference type="HOGENOM" id="CLU_084166_0_0_0"/>
<sequence>MIFEKDFNSSIDKETLNWFYKRSFKNIYPPIIAKFNDNYFQLNNFSYSGSGVFLIEFEGLKDLINFQTTLTDDISLVELSNLLSVIDKFDLDYKGVKIFEQKNIKGRKNFEILKKIKELPENFKDYIVEKNITLKQLGVFFNLKDNHKKIVYDFLNKKNKPSVGDFRNLLNLLYDYARLIDIDFYDENYLNKIIREKNIYYFDVMDDLFNLNKIFKAKNIRFDSISNFENCILNVTFGIGSSDDFYEKINFMSKNGDKVKNFYEKLKKYDLC</sequence>
<gene>
    <name evidence="1" type="ordered locus">DEFDS_1339</name>
</gene>
<evidence type="ECO:0000313" key="1">
    <source>
        <dbReference type="EMBL" id="BAI80802.1"/>
    </source>
</evidence>
<proteinExistence type="predicted"/>
<keyword evidence="2" id="KW-1185">Reference proteome</keyword>
<dbReference type="EMBL" id="AP011529">
    <property type="protein sequence ID" value="BAI80802.1"/>
    <property type="molecule type" value="Genomic_DNA"/>
</dbReference>
<evidence type="ECO:0000313" key="2">
    <source>
        <dbReference type="Proteomes" id="UP000001520"/>
    </source>
</evidence>
<dbReference type="Proteomes" id="UP000001520">
    <property type="component" value="Chromosome"/>
</dbReference>
<protein>
    <submittedName>
        <fullName evidence="1">Uncharacterized protein</fullName>
    </submittedName>
</protein>
<name>D3PDX9_DEFDS</name>
<dbReference type="KEGG" id="ddf:DEFDS_1339"/>
<organism evidence="1 2">
    <name type="scientific">Deferribacter desulfuricans (strain DSM 14783 / JCM 11476 / NBRC 101012 / SSM1)</name>
    <dbReference type="NCBI Taxonomy" id="639282"/>
    <lineage>
        <taxon>Bacteria</taxon>
        <taxon>Pseudomonadati</taxon>
        <taxon>Deferribacterota</taxon>
        <taxon>Deferribacteres</taxon>
        <taxon>Deferribacterales</taxon>
        <taxon>Deferribacteraceae</taxon>
        <taxon>Deferribacter</taxon>
    </lineage>
</organism>
<dbReference type="AlphaFoldDB" id="D3PDX9"/>
<reference evidence="1 2" key="1">
    <citation type="journal article" date="2010" name="DNA Res.">
        <title>Bacterial lifestyle in a deep-sea hydrothermal vent chimney revealed by the genome sequence of the thermophilic bacterium Deferribacter desulfuricans SSM1.</title>
        <authorList>
            <person name="Takaki Y."/>
            <person name="Shimamura S."/>
            <person name="Nakagawa S."/>
            <person name="Fukuhara Y."/>
            <person name="Horikawa H."/>
            <person name="Ankai A."/>
            <person name="Harada T."/>
            <person name="Hosoyama A."/>
            <person name="Oguchi A."/>
            <person name="Fukui S."/>
            <person name="Fujita N."/>
            <person name="Takami H."/>
            <person name="Takai K."/>
        </authorList>
    </citation>
    <scope>NUCLEOTIDE SEQUENCE [LARGE SCALE GENOMIC DNA]</scope>
    <source>
        <strain evidence="2">DSM 14783 / JCM 11476 / NBRC 101012 / SSM1</strain>
    </source>
</reference>